<dbReference type="PANTHER" id="PTHR40112:SF1">
    <property type="entry name" value="H2HPP ISOMERASE"/>
    <property type="match status" value="1"/>
</dbReference>
<name>A0ABS7S4F6_9MICO</name>
<evidence type="ECO:0000259" key="1">
    <source>
        <dbReference type="Pfam" id="PF07883"/>
    </source>
</evidence>
<sequence length="114" mass="12418">MSTQSAQSSQTSTEWTQLDDYTRRRILAHTPELMVVEVQFAPGGVGAPHTHPHVQATYVREGTFDFVVSGEPITITDGDSIVVPSNEWHGCETATGGTLIDVFTPAREDFLPST</sequence>
<protein>
    <submittedName>
        <fullName evidence="2">Cupin domain-containing protein</fullName>
    </submittedName>
</protein>
<dbReference type="InterPro" id="IPR052535">
    <property type="entry name" value="Bacilysin_H2HPP_isomerase"/>
</dbReference>
<dbReference type="Proteomes" id="UP000826651">
    <property type="component" value="Unassembled WGS sequence"/>
</dbReference>
<dbReference type="InterPro" id="IPR013096">
    <property type="entry name" value="Cupin_2"/>
</dbReference>
<accession>A0ABS7S4F6</accession>
<dbReference type="EMBL" id="JAGSHT010000001">
    <property type="protein sequence ID" value="MBZ2194665.1"/>
    <property type="molecule type" value="Genomic_DNA"/>
</dbReference>
<dbReference type="InterPro" id="IPR011051">
    <property type="entry name" value="RmlC_Cupin_sf"/>
</dbReference>
<dbReference type="Gene3D" id="2.60.120.10">
    <property type="entry name" value="Jelly Rolls"/>
    <property type="match status" value="1"/>
</dbReference>
<gene>
    <name evidence="2" type="ORF">KCQ71_00750</name>
</gene>
<dbReference type="PANTHER" id="PTHR40112">
    <property type="entry name" value="H2HPP ISOMERASE"/>
    <property type="match status" value="1"/>
</dbReference>
<dbReference type="Pfam" id="PF07883">
    <property type="entry name" value="Cupin_2"/>
    <property type="match status" value="1"/>
</dbReference>
<comment type="caution">
    <text evidence="2">The sequence shown here is derived from an EMBL/GenBank/DDBJ whole genome shotgun (WGS) entry which is preliminary data.</text>
</comment>
<dbReference type="PIRSF" id="PIRSF029883">
    <property type="entry name" value="KdgF"/>
    <property type="match status" value="1"/>
</dbReference>
<dbReference type="CDD" id="cd02238">
    <property type="entry name" value="cupin_KdgF"/>
    <property type="match status" value="1"/>
</dbReference>
<keyword evidence="3" id="KW-1185">Reference proteome</keyword>
<reference evidence="2 3" key="1">
    <citation type="submission" date="2021-04" db="EMBL/GenBank/DDBJ databases">
        <title>Ruania sp. nov., isolated from sandy soil of mangrove forest.</title>
        <authorList>
            <person name="Ge X."/>
            <person name="Huang R."/>
            <person name="Liu W."/>
        </authorList>
    </citation>
    <scope>NUCLEOTIDE SEQUENCE [LARGE SCALE GENOMIC DNA]</scope>
    <source>
        <strain evidence="2 3">N2-46</strain>
    </source>
</reference>
<organism evidence="2 3">
    <name type="scientific">Occultella gossypii</name>
    <dbReference type="NCBI Taxonomy" id="2800820"/>
    <lineage>
        <taxon>Bacteria</taxon>
        <taxon>Bacillati</taxon>
        <taxon>Actinomycetota</taxon>
        <taxon>Actinomycetes</taxon>
        <taxon>Micrococcales</taxon>
        <taxon>Ruaniaceae</taxon>
        <taxon>Occultella</taxon>
    </lineage>
</organism>
<feature type="domain" description="Cupin type-2" evidence="1">
    <location>
        <begin position="37"/>
        <end position="95"/>
    </location>
</feature>
<evidence type="ECO:0000313" key="2">
    <source>
        <dbReference type="EMBL" id="MBZ2194665.1"/>
    </source>
</evidence>
<evidence type="ECO:0000313" key="3">
    <source>
        <dbReference type="Proteomes" id="UP000826651"/>
    </source>
</evidence>
<dbReference type="SUPFAM" id="SSF51182">
    <property type="entry name" value="RmlC-like cupins"/>
    <property type="match status" value="1"/>
</dbReference>
<proteinExistence type="predicted"/>
<dbReference type="InterPro" id="IPR014710">
    <property type="entry name" value="RmlC-like_jellyroll"/>
</dbReference>
<dbReference type="RefSeq" id="WP_223401743.1">
    <property type="nucleotide sequence ID" value="NZ_JAGSHT010000001.1"/>
</dbReference>
<dbReference type="InterPro" id="IPR025499">
    <property type="entry name" value="KdgF"/>
</dbReference>